<proteinExistence type="predicted"/>
<comment type="caution">
    <text evidence="2">The sequence shown here is derived from an EMBL/GenBank/DDBJ whole genome shotgun (WGS) entry which is preliminary data.</text>
</comment>
<dbReference type="InterPro" id="IPR008479">
    <property type="entry name" value="DUF760"/>
</dbReference>
<dbReference type="InParanoid" id="A0A7J7DYL4"/>
<evidence type="ECO:0000313" key="3">
    <source>
        <dbReference type="Proteomes" id="UP000593562"/>
    </source>
</evidence>
<dbReference type="EMBL" id="JAAARO010000002">
    <property type="protein sequence ID" value="KAF5751166.1"/>
    <property type="molecule type" value="Genomic_DNA"/>
</dbReference>
<reference evidence="2 3" key="1">
    <citation type="journal article" date="2020" name="Nat. Commun.">
        <title>Genome of Tripterygium wilfordii and identification of cytochrome P450 involved in triptolide biosynthesis.</title>
        <authorList>
            <person name="Tu L."/>
            <person name="Su P."/>
            <person name="Zhang Z."/>
            <person name="Gao L."/>
            <person name="Wang J."/>
            <person name="Hu T."/>
            <person name="Zhou J."/>
            <person name="Zhang Y."/>
            <person name="Zhao Y."/>
            <person name="Liu Y."/>
            <person name="Song Y."/>
            <person name="Tong Y."/>
            <person name="Lu Y."/>
            <person name="Yang J."/>
            <person name="Xu C."/>
            <person name="Jia M."/>
            <person name="Peters R.J."/>
            <person name="Huang L."/>
            <person name="Gao W."/>
        </authorList>
    </citation>
    <scope>NUCLEOTIDE SEQUENCE [LARGE SCALE GENOMIC DNA]</scope>
    <source>
        <strain evidence="3">cv. XIE 37</strain>
        <tissue evidence="2">Leaf</tissue>
    </source>
</reference>
<keyword evidence="1" id="KW-0175">Coiled coil</keyword>
<sequence>MATFLFSSFVSRSPLPLYRPLLYVSHSSHPQSLSLLKPRKLRTLVPASSNSASSFEGLDSRPDSNSTDKKSVLAKLIQEIEPLDVSLIQKDVPPTTLDAMKRTISGMLGLLPSDQFQVFIEALWEPLSRLLVSSMMTGYTLRNAEYRLCLERNLDTHEENFENRVLEDSKVDMQQMMLDCVNIDNLSRREDLSAESEEITESSSDIIDGPGLGEMSHEAQQYILHLQSRLSSVKKELRDTKRKNAALQMQQFVGEEKNDLLDYLRSLKPEKVVELSEPTSPELKEVIHSVVHGLLATLSPRMHSKAPSPPENTSAGTVNLWSEDGAELVENTLHFRPVISLTRDYLARLIFWCMLLGHYLRGLEFRMELTELLSLTSDVEDDTRGGEEVA</sequence>
<dbReference type="Pfam" id="PF05542">
    <property type="entry name" value="DUF760"/>
    <property type="match status" value="2"/>
</dbReference>
<dbReference type="Proteomes" id="UP000593562">
    <property type="component" value="Unassembled WGS sequence"/>
</dbReference>
<feature type="coiled-coil region" evidence="1">
    <location>
        <begin position="223"/>
        <end position="250"/>
    </location>
</feature>
<dbReference type="FunCoup" id="A0A7J7DYL4">
    <property type="interactions" value="1623"/>
</dbReference>
<dbReference type="PANTHER" id="PTHR33598:SF2">
    <property type="entry name" value="MAR-BINDING FILAMENT-LIKE PROTEIN"/>
    <property type="match status" value="1"/>
</dbReference>
<evidence type="ECO:0008006" key="4">
    <source>
        <dbReference type="Google" id="ProtNLM"/>
    </source>
</evidence>
<name>A0A7J7DYL4_TRIWF</name>
<dbReference type="OrthoDB" id="4115at2759"/>
<organism evidence="2 3">
    <name type="scientific">Tripterygium wilfordii</name>
    <name type="common">Thunder God vine</name>
    <dbReference type="NCBI Taxonomy" id="458696"/>
    <lineage>
        <taxon>Eukaryota</taxon>
        <taxon>Viridiplantae</taxon>
        <taxon>Streptophyta</taxon>
        <taxon>Embryophyta</taxon>
        <taxon>Tracheophyta</taxon>
        <taxon>Spermatophyta</taxon>
        <taxon>Magnoliopsida</taxon>
        <taxon>eudicotyledons</taxon>
        <taxon>Gunneridae</taxon>
        <taxon>Pentapetalae</taxon>
        <taxon>rosids</taxon>
        <taxon>fabids</taxon>
        <taxon>Celastrales</taxon>
        <taxon>Celastraceae</taxon>
        <taxon>Tripterygium</taxon>
    </lineage>
</organism>
<evidence type="ECO:0000313" key="2">
    <source>
        <dbReference type="EMBL" id="KAF5751166.1"/>
    </source>
</evidence>
<evidence type="ECO:0000256" key="1">
    <source>
        <dbReference type="SAM" id="Coils"/>
    </source>
</evidence>
<dbReference type="AlphaFoldDB" id="A0A7J7DYL4"/>
<dbReference type="PANTHER" id="PTHR33598">
    <property type="entry name" value="OS02G0833400 PROTEIN"/>
    <property type="match status" value="1"/>
</dbReference>
<protein>
    <recommendedName>
        <fullName evidence="4">MAR-binding filament-like protein 1</fullName>
    </recommendedName>
</protein>
<gene>
    <name evidence="2" type="ORF">HS088_TW02G00176</name>
</gene>
<keyword evidence="3" id="KW-1185">Reference proteome</keyword>
<accession>A0A7J7DYL4</accession>